<keyword evidence="1" id="KW-0539">Nucleus</keyword>
<dbReference type="Proteomes" id="UP000694867">
    <property type="component" value="Unplaced"/>
</dbReference>
<dbReference type="GO" id="GO:0003697">
    <property type="term" value="F:single-stranded DNA binding"/>
    <property type="evidence" value="ECO:0007669"/>
    <property type="project" value="UniProtKB-UniRule"/>
</dbReference>
<dbReference type="GeneID" id="114828019"/>
<evidence type="ECO:0000313" key="4">
    <source>
        <dbReference type="RefSeq" id="XP_028966396.1"/>
    </source>
</evidence>
<dbReference type="Pfam" id="PF08221">
    <property type="entry name" value="HTH_9"/>
    <property type="match status" value="1"/>
</dbReference>
<dbReference type="PANTHER" id="PTHR12949">
    <property type="entry name" value="RNA POLYMERASE III DNA DIRECTED -RELATED"/>
    <property type="match status" value="1"/>
</dbReference>
<dbReference type="InterPro" id="IPR013197">
    <property type="entry name" value="RNA_pol_III_RPC82-rel_HTH"/>
</dbReference>
<keyword evidence="1" id="KW-0804">Transcription</keyword>
<dbReference type="Gene3D" id="1.10.10.10">
    <property type="entry name" value="Winged helix-like DNA-binding domain superfamily/Winged helix DNA-binding domain"/>
    <property type="match status" value="2"/>
</dbReference>
<protein>
    <recommendedName>
        <fullName evidence="1">DNA-directed RNA polymerase III subunit RPC3</fullName>
        <shortName evidence="1">RNA polymerase III subunit C3</shortName>
    </recommendedName>
</protein>
<organism evidence="3 4">
    <name type="scientific">Galendromus occidentalis</name>
    <name type="common">western predatory mite</name>
    <dbReference type="NCBI Taxonomy" id="34638"/>
    <lineage>
        <taxon>Eukaryota</taxon>
        <taxon>Metazoa</taxon>
        <taxon>Ecdysozoa</taxon>
        <taxon>Arthropoda</taxon>
        <taxon>Chelicerata</taxon>
        <taxon>Arachnida</taxon>
        <taxon>Acari</taxon>
        <taxon>Parasitiformes</taxon>
        <taxon>Mesostigmata</taxon>
        <taxon>Gamasina</taxon>
        <taxon>Phytoseioidea</taxon>
        <taxon>Phytoseiidae</taxon>
        <taxon>Typhlodrominae</taxon>
        <taxon>Galendromus</taxon>
    </lineage>
</organism>
<comment type="subcellular location">
    <subcellularLocation>
        <location evidence="1">Nucleus</location>
    </subcellularLocation>
</comment>
<keyword evidence="3" id="KW-1185">Reference proteome</keyword>
<comment type="function">
    <text evidence="1">DNA-dependent RNA polymerase catalyzes the transcription of DNA into RNA using the four ribonucleoside triphosphates as substrates. Specific core component of RNA polymerase III which synthesizes small RNAs, such as 5S rRNA and tRNAs.</text>
</comment>
<sequence length="493" mass="57465">MTSRRVQIAEFILTDFYGPIVSAVAHQLLRNHSLTLPQLQQRVVQYPRGKIKESLMCLLQNGLVTAQIDRNQESRTQFRMSIDDVFSIIHCAGFIYRANLLFGEVGRELAHEFTLHGQLTAPEAVDIVKDRVDRPRPEVQKVINDMFETNFLITSPLFEKHLIHRDEKGSRALLASYNQTLTDGIMYSLNNRRFFEQERNEIITEIVGMLHCHPYTKNIIRCVIRVLETKKGGDEGKMLRTSASVHQDEIINMVEKKFRVSRNEILQCLKTLTFVPRNTQYRSQDDILILKKDPNQANCYILDWELAIRIWLRQTALRYASERHGHHASCILGMLLFHGPSEIEAIQKQTLICPKEAKCIVYTLENDNFLERVENITAGDTHRQEPRYRSTYLGLARLLENRWEQAIFNVLIQRKEIADTHRVLLNKYKTLDKFARTLDDSEEITHLWASLTRPERQTLHILRQQLLQTGVQQQSLCRELIMLKQASMTFTES</sequence>
<proteinExistence type="inferred from homology"/>
<dbReference type="PANTHER" id="PTHR12949:SF0">
    <property type="entry name" value="DNA-DIRECTED RNA POLYMERASE III SUBUNIT RPC3"/>
    <property type="match status" value="1"/>
</dbReference>
<dbReference type="Gene3D" id="6.10.140.1450">
    <property type="match status" value="1"/>
</dbReference>
<dbReference type="GO" id="GO:0005666">
    <property type="term" value="C:RNA polymerase III complex"/>
    <property type="evidence" value="ECO:0007669"/>
    <property type="project" value="UniProtKB-UniRule"/>
</dbReference>
<comment type="subunit">
    <text evidence="1">Component of the RNA polymerase III (Pol III) complex consisting of 17 subunits.</text>
</comment>
<evidence type="ECO:0000259" key="2">
    <source>
        <dbReference type="Pfam" id="PF08221"/>
    </source>
</evidence>
<gene>
    <name evidence="4" type="primary">LOC114828019</name>
</gene>
<reference evidence="4" key="1">
    <citation type="submission" date="2025-08" db="UniProtKB">
        <authorList>
            <consortium name="RefSeq"/>
        </authorList>
    </citation>
    <scope>IDENTIFICATION</scope>
</reference>
<name>A0AAJ7SCU8_9ACAR</name>
<evidence type="ECO:0000256" key="1">
    <source>
        <dbReference type="RuleBase" id="RU367076"/>
    </source>
</evidence>
<feature type="domain" description="RNA polymerase III subunit RPC82-related helix-turn-helix" evidence="2">
    <location>
        <begin position="10"/>
        <end position="65"/>
    </location>
</feature>
<dbReference type="InterPro" id="IPR036388">
    <property type="entry name" value="WH-like_DNA-bd_sf"/>
</dbReference>
<keyword evidence="1" id="KW-0240">DNA-directed RNA polymerase</keyword>
<evidence type="ECO:0000313" key="3">
    <source>
        <dbReference type="Proteomes" id="UP000694867"/>
    </source>
</evidence>
<dbReference type="RefSeq" id="XP_028966396.1">
    <property type="nucleotide sequence ID" value="XM_029110563.1"/>
</dbReference>
<dbReference type="AlphaFoldDB" id="A0AAJ7SCU8"/>
<dbReference type="KEGG" id="goe:114828019"/>
<comment type="similarity">
    <text evidence="1">Belongs to the eukaryotic RPC3/POLR3C RNA polymerase subunit family.</text>
</comment>
<dbReference type="InterPro" id="IPR039748">
    <property type="entry name" value="RPC3"/>
</dbReference>
<accession>A0AAJ7SCU8</accession>